<dbReference type="EMBL" id="KZ678131">
    <property type="protein sequence ID" value="PSN71479.1"/>
    <property type="molecule type" value="Genomic_DNA"/>
</dbReference>
<dbReference type="SUPFAM" id="SSF53335">
    <property type="entry name" value="S-adenosyl-L-methionine-dependent methyltransferases"/>
    <property type="match status" value="1"/>
</dbReference>
<dbReference type="Pfam" id="PF05971">
    <property type="entry name" value="Methyltransf_10"/>
    <property type="match status" value="1"/>
</dbReference>
<keyword evidence="4 6" id="KW-0949">S-adenosyl-L-methionine</keyword>
<dbReference type="PANTHER" id="PTHR13393:SF0">
    <property type="entry name" value="RNA N6-ADENOSINE-METHYLTRANSFERASE METTL16"/>
    <property type="match status" value="1"/>
</dbReference>
<dbReference type="Gene3D" id="3.40.50.150">
    <property type="entry name" value="Vaccinia Virus protein VP39"/>
    <property type="match status" value="1"/>
</dbReference>
<proteinExistence type="inferred from homology"/>
<dbReference type="GO" id="GO:0008168">
    <property type="term" value="F:methyltransferase activity"/>
    <property type="evidence" value="ECO:0007669"/>
    <property type="project" value="UniProtKB-UniRule"/>
</dbReference>
<dbReference type="AlphaFoldDB" id="A0A2T2P1H3"/>
<evidence type="ECO:0000256" key="2">
    <source>
        <dbReference type="ARBA" id="ARBA00022603"/>
    </source>
</evidence>
<dbReference type="InterPro" id="IPR029063">
    <property type="entry name" value="SAM-dependent_MTases_sf"/>
</dbReference>
<evidence type="ECO:0000256" key="5">
    <source>
        <dbReference type="PIRNR" id="PIRNR037350"/>
    </source>
</evidence>
<sequence length="440" mass="49773">MDHLAEAQAYTRSNLESLAQNDAEFKKLWDSGKGHLNFKDPEVVQTVTKASLRVEFGLKLEVPPNRLCPPVPNRWNYVAWIHRLLDSTATGYTEGYDPDRKVVGLDIGTGASAIYTLLCLRSRPNWTMCATDIDKESFDSAARNIALNNMMTRVRLLQTTHLSPLIPMQAFAVDKIDFVMCNPPFFTGESEMMSSMSGEFKNRKPHAICTGSPNEMVYPGGDSAFVARIVNESLVLKDKVTWYSSLFGKMSGAKSTIDMLRHHGIDNYAVGSIDVGQTTRWIVAWSFGDFHPDNSIVRIERIADKYLAFPTGYVVKVPVGNNISTVTSAINDKFSSLDMKWNWNESKRVGVGEATQGVWQRWYRRERERKKRELEAQDLTENLMIENETIAIAFRIKVPADPVAEGIEIQWLRGKDRKLWESLYGMVAKVFQNPIQSGEE</sequence>
<feature type="binding site" evidence="6">
    <location>
        <position position="108"/>
    </location>
    <ligand>
        <name>S-adenosyl-L-methionine</name>
        <dbReference type="ChEBI" id="CHEBI:59789"/>
    </ligand>
</feature>
<dbReference type="InterPro" id="IPR017182">
    <property type="entry name" value="METTL16/PsiM"/>
</dbReference>
<dbReference type="GO" id="GO:0005634">
    <property type="term" value="C:nucleus"/>
    <property type="evidence" value="ECO:0007669"/>
    <property type="project" value="TreeGrafter"/>
</dbReference>
<accession>A0A2T2P1H3</accession>
<feature type="binding site" evidence="6">
    <location>
        <position position="132"/>
    </location>
    <ligand>
        <name>S-adenosyl-L-methionine</name>
        <dbReference type="ChEBI" id="CHEBI:59789"/>
    </ligand>
</feature>
<reference evidence="7 8" key="1">
    <citation type="journal article" date="2018" name="Front. Microbiol.">
        <title>Genome-Wide Analysis of Corynespora cassiicola Leaf Fall Disease Putative Effectors.</title>
        <authorList>
            <person name="Lopez D."/>
            <person name="Ribeiro S."/>
            <person name="Label P."/>
            <person name="Fumanal B."/>
            <person name="Venisse J.S."/>
            <person name="Kohler A."/>
            <person name="de Oliveira R.R."/>
            <person name="Labutti K."/>
            <person name="Lipzen A."/>
            <person name="Lail K."/>
            <person name="Bauer D."/>
            <person name="Ohm R.A."/>
            <person name="Barry K.W."/>
            <person name="Spatafora J."/>
            <person name="Grigoriev I.V."/>
            <person name="Martin F.M."/>
            <person name="Pujade-Renaud V."/>
        </authorList>
    </citation>
    <scope>NUCLEOTIDE SEQUENCE [LARGE SCALE GENOMIC DNA]</scope>
    <source>
        <strain evidence="7 8">Philippines</strain>
    </source>
</reference>
<evidence type="ECO:0000256" key="4">
    <source>
        <dbReference type="ARBA" id="ARBA00022691"/>
    </source>
</evidence>
<dbReference type="OrthoDB" id="514248at2759"/>
<dbReference type="CDD" id="cd02440">
    <property type="entry name" value="AdoMet_MTases"/>
    <property type="match status" value="1"/>
</dbReference>
<keyword evidence="3 5" id="KW-0808">Transferase</keyword>
<dbReference type="GO" id="GO:0070475">
    <property type="term" value="P:rRNA base methylation"/>
    <property type="evidence" value="ECO:0007669"/>
    <property type="project" value="TreeGrafter"/>
</dbReference>
<dbReference type="PIRSF" id="PIRSF037350">
    <property type="entry name" value="Mtase_ZK1128_prd"/>
    <property type="match status" value="1"/>
</dbReference>
<name>A0A2T2P1H3_CORCC</name>
<keyword evidence="2 5" id="KW-0489">Methyltransferase</keyword>
<evidence type="ECO:0000256" key="3">
    <source>
        <dbReference type="ARBA" id="ARBA00022679"/>
    </source>
</evidence>
<evidence type="ECO:0000256" key="6">
    <source>
        <dbReference type="PIRSR" id="PIRSR037350-1"/>
    </source>
</evidence>
<evidence type="ECO:0000313" key="8">
    <source>
        <dbReference type="Proteomes" id="UP000240883"/>
    </source>
</evidence>
<dbReference type="EC" id="2.1.1.-" evidence="5"/>
<organism evidence="7 8">
    <name type="scientific">Corynespora cassiicola Philippines</name>
    <dbReference type="NCBI Taxonomy" id="1448308"/>
    <lineage>
        <taxon>Eukaryota</taxon>
        <taxon>Fungi</taxon>
        <taxon>Dikarya</taxon>
        <taxon>Ascomycota</taxon>
        <taxon>Pezizomycotina</taxon>
        <taxon>Dothideomycetes</taxon>
        <taxon>Pleosporomycetidae</taxon>
        <taxon>Pleosporales</taxon>
        <taxon>Corynesporascaceae</taxon>
        <taxon>Corynespora</taxon>
    </lineage>
</organism>
<dbReference type="InterPro" id="IPR010286">
    <property type="entry name" value="METTL16/RlmF"/>
</dbReference>
<protein>
    <recommendedName>
        <fullName evidence="5">U6 small nuclear RNA (adenine-(43)-N(6))-methyltransferase</fullName>
        <ecNumber evidence="5">2.1.1.-</ecNumber>
    </recommendedName>
</protein>
<feature type="binding site" evidence="6">
    <location>
        <position position="74"/>
    </location>
    <ligand>
        <name>S-adenosyl-L-methionine</name>
        <dbReference type="ChEBI" id="CHEBI:59789"/>
    </ligand>
</feature>
<dbReference type="STRING" id="1448308.A0A2T2P1H3"/>
<gene>
    <name evidence="7" type="ORF">BS50DRAFT_283754</name>
</gene>
<keyword evidence="8" id="KW-1185">Reference proteome</keyword>
<dbReference type="PANTHER" id="PTHR13393">
    <property type="entry name" value="SAM-DEPENDENT METHYLTRANSFERASE"/>
    <property type="match status" value="1"/>
</dbReference>
<evidence type="ECO:0000313" key="7">
    <source>
        <dbReference type="EMBL" id="PSN71479.1"/>
    </source>
</evidence>
<feature type="binding site" evidence="6">
    <location>
        <position position="182"/>
    </location>
    <ligand>
        <name>S-adenosyl-L-methionine</name>
        <dbReference type="ChEBI" id="CHEBI:59789"/>
    </ligand>
</feature>
<comment type="similarity">
    <text evidence="1 5">Belongs to the methyltransferase superfamily. METTL16/RlmF family.</text>
</comment>
<dbReference type="Proteomes" id="UP000240883">
    <property type="component" value="Unassembled WGS sequence"/>
</dbReference>
<evidence type="ECO:0000256" key="1">
    <source>
        <dbReference type="ARBA" id="ARBA00005878"/>
    </source>
</evidence>